<proteinExistence type="predicted"/>
<evidence type="ECO:0000313" key="2">
    <source>
        <dbReference type="EMBL" id="NLP39747.1"/>
    </source>
</evidence>
<comment type="caution">
    <text evidence="2">The sequence shown here is derived from an EMBL/GenBank/DDBJ whole genome shotgun (WGS) entry which is preliminary data.</text>
</comment>
<keyword evidence="1" id="KW-0472">Membrane</keyword>
<dbReference type="Proteomes" id="UP000568696">
    <property type="component" value="Unassembled WGS sequence"/>
</dbReference>
<accession>A0A7X8MWG6</accession>
<feature type="non-terminal residue" evidence="2">
    <location>
        <position position="58"/>
    </location>
</feature>
<sequence>MGSHRARDTSPSPWRRVLLGFLVLSVLATAVGLWRLWPPAEDPQVSPDFATTFNLNHT</sequence>
<name>A0A7X8MWG6_9CORY</name>
<evidence type="ECO:0000313" key="3">
    <source>
        <dbReference type="Proteomes" id="UP000568696"/>
    </source>
</evidence>
<gene>
    <name evidence="2" type="ORF">GX356_08535</name>
</gene>
<reference evidence="2 3" key="1">
    <citation type="journal article" date="2020" name="Biotechnol. Biofuels">
        <title>New insights from the biogas microbiome by comprehensive genome-resolved metagenomics of nearly 1600 species originating from multiple anaerobic digesters.</title>
        <authorList>
            <person name="Campanaro S."/>
            <person name="Treu L."/>
            <person name="Rodriguez-R L.M."/>
            <person name="Kovalovszki A."/>
            <person name="Ziels R.M."/>
            <person name="Maus I."/>
            <person name="Zhu X."/>
            <person name="Kougias P.G."/>
            <person name="Basile A."/>
            <person name="Luo G."/>
            <person name="Schluter A."/>
            <person name="Konstantinidis K.T."/>
            <person name="Angelidaki I."/>
        </authorList>
    </citation>
    <scope>NUCLEOTIDE SEQUENCE [LARGE SCALE GENOMIC DNA]</scope>
    <source>
        <strain evidence="2">AS23ysBPME_344</strain>
    </source>
</reference>
<protein>
    <submittedName>
        <fullName evidence="2">YibE/F family protein</fullName>
    </submittedName>
</protein>
<evidence type="ECO:0000256" key="1">
    <source>
        <dbReference type="SAM" id="Phobius"/>
    </source>
</evidence>
<keyword evidence="1" id="KW-0812">Transmembrane</keyword>
<dbReference type="EMBL" id="JAAYSN010000227">
    <property type="protein sequence ID" value="NLP39747.1"/>
    <property type="molecule type" value="Genomic_DNA"/>
</dbReference>
<keyword evidence="1" id="KW-1133">Transmembrane helix</keyword>
<feature type="transmembrane region" description="Helical" evidence="1">
    <location>
        <begin position="17"/>
        <end position="37"/>
    </location>
</feature>
<organism evidence="2 3">
    <name type="scientific">Corynebacterium pollutisoli</name>
    <dbReference type="NCBI Taxonomy" id="1610489"/>
    <lineage>
        <taxon>Bacteria</taxon>
        <taxon>Bacillati</taxon>
        <taxon>Actinomycetota</taxon>
        <taxon>Actinomycetes</taxon>
        <taxon>Mycobacteriales</taxon>
        <taxon>Corynebacteriaceae</taxon>
        <taxon>Corynebacterium</taxon>
    </lineage>
</organism>
<dbReference type="AlphaFoldDB" id="A0A7X8MWG6"/>